<evidence type="ECO:0000256" key="6">
    <source>
        <dbReference type="ARBA" id="ARBA00022490"/>
    </source>
</evidence>
<dbReference type="PANTHER" id="PTHR30417:SF4">
    <property type="entry name" value="1,6-ANHYDRO-N-ACETYLMURAMYL-L-ALANINE AMIDASE AMPD"/>
    <property type="match status" value="1"/>
</dbReference>
<dbReference type="AlphaFoldDB" id="A0A2M8VRE4"/>
<evidence type="ECO:0000256" key="10">
    <source>
        <dbReference type="ARBA" id="ARBA00023316"/>
    </source>
</evidence>
<evidence type="ECO:0000259" key="13">
    <source>
        <dbReference type="SMART" id="SM00644"/>
    </source>
</evidence>
<feature type="domain" description="N-acetylmuramoyl-L-alanine amidase" evidence="13">
    <location>
        <begin position="93"/>
        <end position="245"/>
    </location>
</feature>
<dbReference type="GO" id="GO:0009254">
    <property type="term" value="P:peptidoglycan turnover"/>
    <property type="evidence" value="ECO:0007669"/>
    <property type="project" value="TreeGrafter"/>
</dbReference>
<dbReference type="GO" id="GO:0009253">
    <property type="term" value="P:peptidoglycan catabolic process"/>
    <property type="evidence" value="ECO:0007669"/>
    <property type="project" value="InterPro"/>
</dbReference>
<reference evidence="14 15" key="1">
    <citation type="submission" date="2017-11" db="EMBL/GenBank/DDBJ databases">
        <title>Genomic Encyclopedia of Type Strains, Phase III (KMG-III): the genomes of soil and plant-associated and newly described type strains.</title>
        <authorList>
            <person name="Whitman W."/>
        </authorList>
    </citation>
    <scope>NUCLEOTIDE SEQUENCE [LARGE SCALE GENOMIC DNA]</scope>
    <source>
        <strain evidence="14 15">UB-Domo-W1</strain>
    </source>
</reference>
<comment type="similarity">
    <text evidence="4">Belongs to the N-acetylmuramoyl-L-alanine amidase 2 family.</text>
</comment>
<evidence type="ECO:0000256" key="7">
    <source>
        <dbReference type="ARBA" id="ARBA00022723"/>
    </source>
</evidence>
<dbReference type="InterPro" id="IPR002502">
    <property type="entry name" value="Amidase_domain"/>
</dbReference>
<keyword evidence="8" id="KW-0378">Hydrolase</keyword>
<comment type="cofactor">
    <cofactor evidence="2">
        <name>Zn(2+)</name>
        <dbReference type="ChEBI" id="CHEBI:29105"/>
    </cofactor>
</comment>
<dbReference type="PANTHER" id="PTHR30417">
    <property type="entry name" value="N-ACETYLMURAMOYL-L-ALANINE AMIDASE AMID"/>
    <property type="match status" value="1"/>
</dbReference>
<keyword evidence="10" id="KW-0961">Cell wall biogenesis/degradation</keyword>
<keyword evidence="6" id="KW-0963">Cytoplasm</keyword>
<keyword evidence="15" id="KW-1185">Reference proteome</keyword>
<comment type="caution">
    <text evidence="14">The sequence shown here is derived from an EMBL/GenBank/DDBJ whole genome shotgun (WGS) entry which is preliminary data.</text>
</comment>
<dbReference type="InterPro" id="IPR036505">
    <property type="entry name" value="Amidase/PGRP_sf"/>
</dbReference>
<dbReference type="Proteomes" id="UP000229366">
    <property type="component" value="Unassembled WGS sequence"/>
</dbReference>
<dbReference type="SMART" id="SM00644">
    <property type="entry name" value="Ami_2"/>
    <property type="match status" value="1"/>
</dbReference>
<name>A0A2M8VRE4_9BURK</name>
<dbReference type="EMBL" id="PGTX01000002">
    <property type="protein sequence ID" value="PJI80028.1"/>
    <property type="molecule type" value="Genomic_DNA"/>
</dbReference>
<proteinExistence type="inferred from homology"/>
<evidence type="ECO:0000313" key="15">
    <source>
        <dbReference type="Proteomes" id="UP000229366"/>
    </source>
</evidence>
<dbReference type="SUPFAM" id="SSF55846">
    <property type="entry name" value="N-acetylmuramoyl-L-alanine amidase-like"/>
    <property type="match status" value="1"/>
</dbReference>
<dbReference type="Pfam" id="PF01510">
    <property type="entry name" value="Amidase_2"/>
    <property type="match status" value="1"/>
</dbReference>
<evidence type="ECO:0000256" key="12">
    <source>
        <dbReference type="ARBA" id="ARBA00042615"/>
    </source>
</evidence>
<dbReference type="NCBIfam" id="NF041023">
    <property type="entry name" value="PP0621_fam"/>
    <property type="match status" value="1"/>
</dbReference>
<comment type="subcellular location">
    <subcellularLocation>
        <location evidence="3">Cytoplasm</location>
    </subcellularLocation>
</comment>
<gene>
    <name evidence="14" type="ORF">B0G85_1012</name>
</gene>
<dbReference type="GO" id="GO:0008745">
    <property type="term" value="F:N-acetylmuramoyl-L-alanine amidase activity"/>
    <property type="evidence" value="ECO:0007669"/>
    <property type="project" value="UniProtKB-EC"/>
</dbReference>
<evidence type="ECO:0000256" key="3">
    <source>
        <dbReference type="ARBA" id="ARBA00004496"/>
    </source>
</evidence>
<dbReference type="GO" id="GO:0071555">
    <property type="term" value="P:cell wall organization"/>
    <property type="evidence" value="ECO:0007669"/>
    <property type="project" value="UniProtKB-KW"/>
</dbReference>
<organism evidence="14 15">
    <name type="scientific">Polynucleobacter brandtiae</name>
    <dbReference type="NCBI Taxonomy" id="1938816"/>
    <lineage>
        <taxon>Bacteria</taxon>
        <taxon>Pseudomonadati</taxon>
        <taxon>Pseudomonadota</taxon>
        <taxon>Betaproteobacteria</taxon>
        <taxon>Burkholderiales</taxon>
        <taxon>Burkholderiaceae</taxon>
        <taxon>Polynucleobacter</taxon>
    </lineage>
</organism>
<dbReference type="EC" id="3.5.1.28" evidence="5"/>
<evidence type="ECO:0000256" key="11">
    <source>
        <dbReference type="ARBA" id="ARBA00039257"/>
    </source>
</evidence>
<dbReference type="NCBIfam" id="NF008758">
    <property type="entry name" value="PRK11789.1"/>
    <property type="match status" value="1"/>
</dbReference>
<dbReference type="Gene3D" id="3.40.80.10">
    <property type="entry name" value="Peptidoglycan recognition protein-like"/>
    <property type="match status" value="1"/>
</dbReference>
<evidence type="ECO:0000256" key="8">
    <source>
        <dbReference type="ARBA" id="ARBA00022801"/>
    </source>
</evidence>
<sequence>MTKWILLFAGVIIFYLWFKGKNRAKVSANRELRASAPQSKRSTPETMVQCQYCQLHLPKSSALINEERYYCSAGHLNAIDASGWLGSAFWRASPNQDARPEGMNPDLMVIHHISLPPGGFVKGRCTQFVIDFFQNKLDSDLDPYFKEIANQTVSSHFLIARSGEIFQLVSTHNRAWHAGLSSFLGREKCNDFSIGVELEGDGDHPFEEIQYLSLANLSGQLHSMYPNLAFAGHSDIAPNRKTDPGTSFDWEKFRTKSNISSEKLPFGLHSR</sequence>
<comment type="catalytic activity">
    <reaction evidence="1">
        <text>Hydrolyzes the link between N-acetylmuramoyl residues and L-amino acid residues in certain cell-wall glycopeptides.</text>
        <dbReference type="EC" id="3.5.1.28"/>
    </reaction>
</comment>
<evidence type="ECO:0000256" key="5">
    <source>
        <dbReference type="ARBA" id="ARBA00011901"/>
    </source>
</evidence>
<dbReference type="CDD" id="cd06583">
    <property type="entry name" value="PGRP"/>
    <property type="match status" value="1"/>
</dbReference>
<accession>A0A2M8VRE4</accession>
<evidence type="ECO:0000256" key="1">
    <source>
        <dbReference type="ARBA" id="ARBA00001561"/>
    </source>
</evidence>
<evidence type="ECO:0000313" key="14">
    <source>
        <dbReference type="EMBL" id="PJI80028.1"/>
    </source>
</evidence>
<keyword evidence="9" id="KW-0862">Zinc</keyword>
<keyword evidence="7" id="KW-0479">Metal-binding</keyword>
<evidence type="ECO:0000256" key="9">
    <source>
        <dbReference type="ARBA" id="ARBA00022833"/>
    </source>
</evidence>
<dbReference type="GO" id="GO:0005737">
    <property type="term" value="C:cytoplasm"/>
    <property type="evidence" value="ECO:0007669"/>
    <property type="project" value="UniProtKB-SubCell"/>
</dbReference>
<evidence type="ECO:0000256" key="2">
    <source>
        <dbReference type="ARBA" id="ARBA00001947"/>
    </source>
</evidence>
<dbReference type="InterPro" id="IPR051206">
    <property type="entry name" value="NAMLAA_amidase_2"/>
</dbReference>
<dbReference type="GO" id="GO:0046872">
    <property type="term" value="F:metal ion binding"/>
    <property type="evidence" value="ECO:0007669"/>
    <property type="project" value="UniProtKB-KW"/>
</dbReference>
<evidence type="ECO:0000256" key="4">
    <source>
        <dbReference type="ARBA" id="ARBA00007553"/>
    </source>
</evidence>
<dbReference type="RefSeq" id="WP_255408132.1">
    <property type="nucleotide sequence ID" value="NZ_CBCSBW010000002.1"/>
</dbReference>
<dbReference type="InterPro" id="IPR049708">
    <property type="entry name" value="PP0621-like"/>
</dbReference>
<protein>
    <recommendedName>
        <fullName evidence="11">1,6-anhydro-N-acetylmuramyl-L-alanine amidase AmpD</fullName>
        <ecNumber evidence="5">3.5.1.28</ecNumber>
    </recommendedName>
    <alternativeName>
        <fullName evidence="12">N-acetylmuramoyl-L-alanine amidase</fullName>
    </alternativeName>
</protein>